<dbReference type="Proteomes" id="UP001612915">
    <property type="component" value="Unassembled WGS sequence"/>
</dbReference>
<reference evidence="3 4" key="1">
    <citation type="submission" date="2024-10" db="EMBL/GenBank/DDBJ databases">
        <title>The Natural Products Discovery Center: Release of the First 8490 Sequenced Strains for Exploring Actinobacteria Biosynthetic Diversity.</title>
        <authorList>
            <person name="Kalkreuter E."/>
            <person name="Kautsar S.A."/>
            <person name="Yang D."/>
            <person name="Bader C.D."/>
            <person name="Teijaro C.N."/>
            <person name="Fluegel L."/>
            <person name="Davis C.M."/>
            <person name="Simpson J.R."/>
            <person name="Lauterbach L."/>
            <person name="Steele A.D."/>
            <person name="Gui C."/>
            <person name="Meng S."/>
            <person name="Li G."/>
            <person name="Viehrig K."/>
            <person name="Ye F."/>
            <person name="Su P."/>
            <person name="Kiefer A.F."/>
            <person name="Nichols A."/>
            <person name="Cepeda A.J."/>
            <person name="Yan W."/>
            <person name="Fan B."/>
            <person name="Jiang Y."/>
            <person name="Adhikari A."/>
            <person name="Zheng C.-J."/>
            <person name="Schuster L."/>
            <person name="Cowan T.M."/>
            <person name="Smanski M.J."/>
            <person name="Chevrette M.G."/>
            <person name="De Carvalho L.P.S."/>
            <person name="Shen B."/>
        </authorList>
    </citation>
    <scope>NUCLEOTIDE SEQUENCE [LARGE SCALE GENOMIC DNA]</scope>
    <source>
        <strain evidence="3 4">NPDC049639</strain>
    </source>
</reference>
<evidence type="ECO:0000313" key="4">
    <source>
        <dbReference type="Proteomes" id="UP001612915"/>
    </source>
</evidence>
<dbReference type="Gene3D" id="1.10.260.40">
    <property type="entry name" value="lambda repressor-like DNA-binding domains"/>
    <property type="match status" value="1"/>
</dbReference>
<dbReference type="EMBL" id="JBITLV010000002">
    <property type="protein sequence ID" value="MFI7586804.1"/>
    <property type="molecule type" value="Genomic_DNA"/>
</dbReference>
<dbReference type="SUPFAM" id="SSF47413">
    <property type="entry name" value="lambda repressor-like DNA-binding domains"/>
    <property type="match status" value="1"/>
</dbReference>
<evidence type="ECO:0000259" key="2">
    <source>
        <dbReference type="PROSITE" id="PS50943"/>
    </source>
</evidence>
<feature type="domain" description="HTH cro/C1-type" evidence="2">
    <location>
        <begin position="8"/>
        <end position="62"/>
    </location>
</feature>
<dbReference type="InterPro" id="IPR001387">
    <property type="entry name" value="Cro/C1-type_HTH"/>
</dbReference>
<organism evidence="3 4">
    <name type="scientific">Spongisporangium articulatum</name>
    <dbReference type="NCBI Taxonomy" id="3362603"/>
    <lineage>
        <taxon>Bacteria</taxon>
        <taxon>Bacillati</taxon>
        <taxon>Actinomycetota</taxon>
        <taxon>Actinomycetes</taxon>
        <taxon>Kineosporiales</taxon>
        <taxon>Kineosporiaceae</taxon>
        <taxon>Spongisporangium</taxon>
    </lineage>
</organism>
<dbReference type="CDD" id="cd00093">
    <property type="entry name" value="HTH_XRE"/>
    <property type="match status" value="1"/>
</dbReference>
<dbReference type="Pfam" id="PF01381">
    <property type="entry name" value="HTH_3"/>
    <property type="match status" value="1"/>
</dbReference>
<dbReference type="SMART" id="SM00530">
    <property type="entry name" value="HTH_XRE"/>
    <property type="match status" value="1"/>
</dbReference>
<name>A0ABW8AKC2_9ACTN</name>
<dbReference type="InterPro" id="IPR010982">
    <property type="entry name" value="Lambda_DNA-bd_dom_sf"/>
</dbReference>
<evidence type="ECO:0000256" key="1">
    <source>
        <dbReference type="SAM" id="MobiDB-lite"/>
    </source>
</evidence>
<keyword evidence="4" id="KW-1185">Reference proteome</keyword>
<evidence type="ECO:0000313" key="3">
    <source>
        <dbReference type="EMBL" id="MFI7586804.1"/>
    </source>
</evidence>
<feature type="compositionally biased region" description="Polar residues" evidence="1">
    <location>
        <begin position="15"/>
        <end position="25"/>
    </location>
</feature>
<dbReference type="PROSITE" id="PS50943">
    <property type="entry name" value="HTH_CROC1"/>
    <property type="match status" value="1"/>
</dbReference>
<proteinExistence type="predicted"/>
<protein>
    <submittedName>
        <fullName evidence="3">Helix-turn-helix domain-containing protein</fullName>
    </submittedName>
</protein>
<gene>
    <name evidence="3" type="ORF">ACIB24_06990</name>
</gene>
<accession>A0ABW8AKC2</accession>
<dbReference type="RefSeq" id="WP_398277248.1">
    <property type="nucleotide sequence ID" value="NZ_JBITLV010000002.1"/>
</dbReference>
<comment type="caution">
    <text evidence="3">The sequence shown here is derived from an EMBL/GenBank/DDBJ whole genome shotgun (WGS) entry which is preliminary data.</text>
</comment>
<sequence>MSGRGGVLRDVMRETGTTQSDLSRLSGVRQPSISQFLSGKVEFSDDQLERLLSCMGYRLEVVRRPVPPDLTRSERRSWRLNRELSRELNQDRLQEWLPTIERNLQRLRRDVRGQPHLRNLEAWQSLIDNRDVLGLHRVLTGLDRMSIEMREVSPLGGLLSAEQRSQVLGLAG</sequence>
<feature type="region of interest" description="Disordered" evidence="1">
    <location>
        <begin position="1"/>
        <end position="25"/>
    </location>
</feature>